<dbReference type="AlphaFoldDB" id="A0A438C2J2"/>
<reference evidence="1 2" key="1">
    <citation type="journal article" date="2018" name="PLoS Genet.">
        <title>Population sequencing reveals clonal diversity and ancestral inbreeding in the grapevine cultivar Chardonnay.</title>
        <authorList>
            <person name="Roach M.J."/>
            <person name="Johnson D.L."/>
            <person name="Bohlmann J."/>
            <person name="van Vuuren H.J."/>
            <person name="Jones S.J."/>
            <person name="Pretorius I.S."/>
            <person name="Schmidt S.A."/>
            <person name="Borneman A.R."/>
        </authorList>
    </citation>
    <scope>NUCLEOTIDE SEQUENCE [LARGE SCALE GENOMIC DNA]</scope>
    <source>
        <strain evidence="2">cv. Chardonnay</strain>
        <tissue evidence="1">Leaf</tissue>
    </source>
</reference>
<name>A0A438C2J2_VITVI</name>
<dbReference type="EMBL" id="QGNW01002577">
    <property type="protein sequence ID" value="RVW17460.1"/>
    <property type="molecule type" value="Genomic_DNA"/>
</dbReference>
<accession>A0A438C2J2</accession>
<evidence type="ECO:0000313" key="2">
    <source>
        <dbReference type="Proteomes" id="UP000288805"/>
    </source>
</evidence>
<gene>
    <name evidence="1" type="ORF">CK203_085542</name>
</gene>
<protein>
    <submittedName>
        <fullName evidence="1">Uncharacterized protein</fullName>
    </submittedName>
</protein>
<evidence type="ECO:0000313" key="1">
    <source>
        <dbReference type="EMBL" id="RVW17460.1"/>
    </source>
</evidence>
<dbReference type="Proteomes" id="UP000288805">
    <property type="component" value="Unassembled WGS sequence"/>
</dbReference>
<organism evidence="1 2">
    <name type="scientific">Vitis vinifera</name>
    <name type="common">Grape</name>
    <dbReference type="NCBI Taxonomy" id="29760"/>
    <lineage>
        <taxon>Eukaryota</taxon>
        <taxon>Viridiplantae</taxon>
        <taxon>Streptophyta</taxon>
        <taxon>Embryophyta</taxon>
        <taxon>Tracheophyta</taxon>
        <taxon>Spermatophyta</taxon>
        <taxon>Magnoliopsida</taxon>
        <taxon>eudicotyledons</taxon>
        <taxon>Gunneridae</taxon>
        <taxon>Pentapetalae</taxon>
        <taxon>rosids</taxon>
        <taxon>Vitales</taxon>
        <taxon>Vitaceae</taxon>
        <taxon>Viteae</taxon>
        <taxon>Vitis</taxon>
    </lineage>
</organism>
<proteinExistence type="predicted"/>
<sequence length="70" mass="8235">MVSWQVEFRSVMFWLFAREIITARLKESDANGLRSMVFFVSHIVYCLSFLSPVAKEVQFDKVVQHKEHAN</sequence>
<comment type="caution">
    <text evidence="1">The sequence shown here is derived from an EMBL/GenBank/DDBJ whole genome shotgun (WGS) entry which is preliminary data.</text>
</comment>